<dbReference type="InParanoid" id="D9QI82"/>
<dbReference type="STRING" id="633149.Bresu_0070"/>
<dbReference type="AlphaFoldDB" id="D9QI82"/>
<organism evidence="1 2">
    <name type="scientific">Brevundimonas subvibrioides (strain ATCC 15264 / DSM 4735 / LMG 14903 / NBRC 16000 / CB 81)</name>
    <name type="common">Caulobacter subvibrioides</name>
    <dbReference type="NCBI Taxonomy" id="633149"/>
    <lineage>
        <taxon>Bacteria</taxon>
        <taxon>Pseudomonadati</taxon>
        <taxon>Pseudomonadota</taxon>
        <taxon>Alphaproteobacteria</taxon>
        <taxon>Caulobacterales</taxon>
        <taxon>Caulobacteraceae</taxon>
        <taxon>Brevundimonas</taxon>
    </lineage>
</organism>
<reference evidence="2" key="1">
    <citation type="journal article" date="2011" name="J. Bacteriol.">
        <title>Genome sequences of eight morphologically diverse alphaproteobacteria.</title>
        <authorList>
            <consortium name="US DOE Joint Genome Institute"/>
            <person name="Brown P.J."/>
            <person name="Kysela D.T."/>
            <person name="Buechlein A."/>
            <person name="Hemmerich C."/>
            <person name="Brun Y.V."/>
        </authorList>
    </citation>
    <scope>NUCLEOTIDE SEQUENCE [LARGE SCALE GENOMIC DNA]</scope>
    <source>
        <strain evidence="2">ATCC 15264 / DSM 4735 / LMG 14903 / NBRC 16000 / CB 81</strain>
    </source>
</reference>
<gene>
    <name evidence="1" type="ordered locus">Bresu_0070</name>
</gene>
<evidence type="ECO:0000313" key="2">
    <source>
        <dbReference type="Proteomes" id="UP000002696"/>
    </source>
</evidence>
<accession>D9QI82</accession>
<dbReference type="Proteomes" id="UP000002696">
    <property type="component" value="Chromosome"/>
</dbReference>
<name>D9QI82_BRESC</name>
<dbReference type="BioCyc" id="BSUB633149:G1GM8-72-MONOMER"/>
<evidence type="ECO:0000313" key="1">
    <source>
        <dbReference type="EMBL" id="ADK99384.1"/>
    </source>
</evidence>
<keyword evidence="2" id="KW-1185">Reference proteome</keyword>
<proteinExistence type="predicted"/>
<protein>
    <submittedName>
        <fullName evidence="1">Uncharacterized protein</fullName>
    </submittedName>
</protein>
<dbReference type="EMBL" id="CP002102">
    <property type="protein sequence ID" value="ADK99384.1"/>
    <property type="molecule type" value="Genomic_DNA"/>
</dbReference>
<dbReference type="OrthoDB" id="7210606at2"/>
<sequence>MSEWGIAVSTVVDKAGEAVVTVVAQKGDTVLRWPILIDWPAGEEAADVEARALAVLAGQFIDLATALSQAFFKRREEG</sequence>
<dbReference type="RefSeq" id="WP_013267489.1">
    <property type="nucleotide sequence ID" value="NC_014375.1"/>
</dbReference>
<dbReference type="HOGENOM" id="CLU_2615102_0_0_5"/>
<dbReference type="KEGG" id="bsb:Bresu_0070"/>